<gene>
    <name evidence="3" type="ORF">P174DRAFT_441490</name>
</gene>
<feature type="compositionally biased region" description="Pro residues" evidence="1">
    <location>
        <begin position="323"/>
        <end position="351"/>
    </location>
</feature>
<sequence>PSSPPPPSASLPSRPAKGEAKDRSALLSDITKGARLKKTVTNDRSAPLIAGGIKSAAPPVAAAPPVPGMPKPQSGLAPPVPSANRVRSSSESGGGGDSGTSTAPQLAGLFAGGMPKLRSRGGVDTGANRDSPYMSDSEASRPPRPPVASAPKPPSARPPPPRPSSTESPSAPPLNPLVANLRKPPPRPASRPSSTVSSSTSIKTAPDAPPPRAPPPLPGSAKLPPPPLTSRKPSSPAPPPPPPALSSPAAPPPPPPASSAPRPPPPAPARSTPPPPPPAAAASSPHTNGVAAASIAVQAARNALGHSNHAPVCPISASTTTPPSAPPTAPAVHPSHPPPPPAQTPTPPPSQPVTRSTLDPSAYTLTNGGSSPGHQNTGSHGIIRVEDNRFKFQSDGLLPKPRPFVGGPRRYRAGRGSSVPLDLSALSG</sequence>
<dbReference type="GeneID" id="36534651"/>
<feature type="non-terminal residue" evidence="3">
    <location>
        <position position="1"/>
    </location>
</feature>
<dbReference type="PROSITE" id="PS51082">
    <property type="entry name" value="WH2"/>
    <property type="match status" value="1"/>
</dbReference>
<feature type="region of interest" description="Disordered" evidence="1">
    <location>
        <begin position="1"/>
        <end position="294"/>
    </location>
</feature>
<dbReference type="STRING" id="1392255.A0A2I1C9B3"/>
<organism evidence="3 4">
    <name type="scientific">Aspergillus novofumigatus (strain IBT 16806)</name>
    <dbReference type="NCBI Taxonomy" id="1392255"/>
    <lineage>
        <taxon>Eukaryota</taxon>
        <taxon>Fungi</taxon>
        <taxon>Dikarya</taxon>
        <taxon>Ascomycota</taxon>
        <taxon>Pezizomycotina</taxon>
        <taxon>Eurotiomycetes</taxon>
        <taxon>Eurotiomycetidae</taxon>
        <taxon>Eurotiales</taxon>
        <taxon>Aspergillaceae</taxon>
        <taxon>Aspergillus</taxon>
        <taxon>Aspergillus subgen. Fumigati</taxon>
    </lineage>
</organism>
<feature type="compositionally biased region" description="Pro residues" evidence="1">
    <location>
        <begin position="207"/>
        <end position="228"/>
    </location>
</feature>
<dbReference type="Proteomes" id="UP000234474">
    <property type="component" value="Unassembled WGS sequence"/>
</dbReference>
<dbReference type="VEuPathDB" id="FungiDB:P174DRAFT_441490"/>
<feature type="compositionally biased region" description="Low complexity" evidence="1">
    <location>
        <begin position="280"/>
        <end position="294"/>
    </location>
</feature>
<feature type="compositionally biased region" description="Pro residues" evidence="1">
    <location>
        <begin position="61"/>
        <end position="70"/>
    </location>
</feature>
<dbReference type="Pfam" id="PF02205">
    <property type="entry name" value="WH2"/>
    <property type="match status" value="1"/>
</dbReference>
<proteinExistence type="predicted"/>
<dbReference type="AlphaFoldDB" id="A0A2I1C9B3"/>
<feature type="compositionally biased region" description="Polar residues" evidence="1">
    <location>
        <begin position="355"/>
        <end position="379"/>
    </location>
</feature>
<accession>A0A2I1C9B3</accession>
<evidence type="ECO:0000313" key="3">
    <source>
        <dbReference type="EMBL" id="PKX94204.1"/>
    </source>
</evidence>
<feature type="compositionally biased region" description="Basic and acidic residues" evidence="1">
    <location>
        <begin position="383"/>
        <end position="392"/>
    </location>
</feature>
<dbReference type="GO" id="GO:0003779">
    <property type="term" value="F:actin binding"/>
    <property type="evidence" value="ECO:0007669"/>
    <property type="project" value="InterPro"/>
</dbReference>
<dbReference type="RefSeq" id="XP_024682799.1">
    <property type="nucleotide sequence ID" value="XM_024827326.1"/>
</dbReference>
<evidence type="ECO:0000259" key="2">
    <source>
        <dbReference type="PROSITE" id="PS51082"/>
    </source>
</evidence>
<name>A0A2I1C9B3_ASPN1</name>
<dbReference type="InterPro" id="IPR003124">
    <property type="entry name" value="WH2_dom"/>
</dbReference>
<keyword evidence="4" id="KW-1185">Reference proteome</keyword>
<evidence type="ECO:0000313" key="4">
    <source>
        <dbReference type="Proteomes" id="UP000234474"/>
    </source>
</evidence>
<feature type="compositionally biased region" description="Pro residues" evidence="1">
    <location>
        <begin position="235"/>
        <end position="279"/>
    </location>
</feature>
<comment type="caution">
    <text evidence="3">The sequence shown here is derived from an EMBL/GenBank/DDBJ whole genome shotgun (WGS) entry which is preliminary data.</text>
</comment>
<feature type="region of interest" description="Disordered" evidence="1">
    <location>
        <begin position="307"/>
        <end position="428"/>
    </location>
</feature>
<dbReference type="OMA" id="NAFGHSQ"/>
<feature type="domain" description="WH2" evidence="2">
    <location>
        <begin position="22"/>
        <end position="39"/>
    </location>
</feature>
<reference evidence="4" key="1">
    <citation type="journal article" date="2018" name="Proc. Natl. Acad. Sci. U.S.A.">
        <title>Linking secondary metabolites to gene clusters through genome sequencing of six diverse Aspergillus species.</title>
        <authorList>
            <person name="Kaerboelling I."/>
            <person name="Vesth T.C."/>
            <person name="Frisvad J.C."/>
            <person name="Nybo J.L."/>
            <person name="Theobald S."/>
            <person name="Kuo A."/>
            <person name="Bowyer P."/>
            <person name="Matsuda Y."/>
            <person name="Mondo S."/>
            <person name="Lyhne E.K."/>
            <person name="Kogle M.E."/>
            <person name="Clum A."/>
            <person name="Lipzen A."/>
            <person name="Salamov A."/>
            <person name="Ngan C.Y."/>
            <person name="Daum C."/>
            <person name="Chiniquy J."/>
            <person name="Barry K."/>
            <person name="LaButti K."/>
            <person name="Haridas S."/>
            <person name="Simmons B.A."/>
            <person name="Magnuson J.K."/>
            <person name="Mortensen U.H."/>
            <person name="Larsen T.O."/>
            <person name="Grigoriev I.V."/>
            <person name="Baker S.E."/>
            <person name="Andersen M.R."/>
        </authorList>
    </citation>
    <scope>NUCLEOTIDE SEQUENCE [LARGE SCALE GENOMIC DNA]</scope>
    <source>
        <strain evidence="4">IBT 16806</strain>
    </source>
</reference>
<protein>
    <recommendedName>
        <fullName evidence="2">WH2 domain-containing protein</fullName>
    </recommendedName>
</protein>
<feature type="compositionally biased region" description="Low complexity" evidence="1">
    <location>
        <begin position="190"/>
        <end position="201"/>
    </location>
</feature>
<dbReference type="SMART" id="SM00246">
    <property type="entry name" value="WH2"/>
    <property type="match status" value="1"/>
</dbReference>
<dbReference type="EMBL" id="MSZS01000004">
    <property type="protein sequence ID" value="PKX94204.1"/>
    <property type="molecule type" value="Genomic_DNA"/>
</dbReference>
<dbReference type="OrthoDB" id="2430277at2759"/>
<evidence type="ECO:0000256" key="1">
    <source>
        <dbReference type="SAM" id="MobiDB-lite"/>
    </source>
</evidence>
<feature type="compositionally biased region" description="Pro residues" evidence="1">
    <location>
        <begin position="142"/>
        <end position="163"/>
    </location>
</feature>